<organism evidence="12 13">
    <name type="scientific">Syphacia muris</name>
    <dbReference type="NCBI Taxonomy" id="451379"/>
    <lineage>
        <taxon>Eukaryota</taxon>
        <taxon>Metazoa</taxon>
        <taxon>Ecdysozoa</taxon>
        <taxon>Nematoda</taxon>
        <taxon>Chromadorea</taxon>
        <taxon>Rhabditida</taxon>
        <taxon>Spirurina</taxon>
        <taxon>Oxyuridomorpha</taxon>
        <taxon>Oxyuroidea</taxon>
        <taxon>Oxyuridae</taxon>
        <taxon>Syphacia</taxon>
    </lineage>
</organism>
<protein>
    <submittedName>
        <fullName evidence="13">NADH dehydrogenase [ubiquinone] 1 beta subcomplex subunit 3</fullName>
    </submittedName>
</protein>
<keyword evidence="9" id="KW-1133">Transmembrane helix</keyword>
<dbReference type="Proteomes" id="UP000046393">
    <property type="component" value="Unplaced"/>
</dbReference>
<keyword evidence="7" id="KW-0999">Mitochondrion inner membrane</keyword>
<comment type="subcellular location">
    <subcellularLocation>
        <location evidence="2">Mitochondrion inner membrane</location>
        <topology evidence="2">Single-pass membrane protein</topology>
        <orientation evidence="2">Matrix side</orientation>
    </subcellularLocation>
</comment>
<dbReference type="InterPro" id="IPR012576">
    <property type="entry name" value="NDUFB3"/>
</dbReference>
<keyword evidence="8" id="KW-0249">Electron transport</keyword>
<evidence type="ECO:0000256" key="11">
    <source>
        <dbReference type="ARBA" id="ARBA00023136"/>
    </source>
</evidence>
<keyword evidence="5" id="KW-0679">Respiratory chain</keyword>
<dbReference type="Pfam" id="PF08122">
    <property type="entry name" value="NDUF_B12"/>
    <property type="match status" value="1"/>
</dbReference>
<evidence type="ECO:0000313" key="12">
    <source>
        <dbReference type="Proteomes" id="UP000046393"/>
    </source>
</evidence>
<keyword evidence="12" id="KW-1185">Reference proteome</keyword>
<evidence type="ECO:0000256" key="1">
    <source>
        <dbReference type="ARBA" id="ARBA00003195"/>
    </source>
</evidence>
<dbReference type="GO" id="GO:0005743">
    <property type="term" value="C:mitochondrial inner membrane"/>
    <property type="evidence" value="ECO:0007669"/>
    <property type="project" value="UniProtKB-SubCell"/>
</dbReference>
<evidence type="ECO:0000256" key="5">
    <source>
        <dbReference type="ARBA" id="ARBA00022660"/>
    </source>
</evidence>
<comment type="function">
    <text evidence="1">Accessory subunit of the mitochondrial membrane respiratory chain NADH dehydrogenase (Complex I), that is believed not to be involved in catalysis. Complex I functions in the transfer of electrons from NADH to the respiratory chain. The immediate electron acceptor for the enzyme is believed to be ubiquinone.</text>
</comment>
<dbReference type="STRING" id="451379.A0A0N5AG46"/>
<evidence type="ECO:0000256" key="9">
    <source>
        <dbReference type="ARBA" id="ARBA00022989"/>
    </source>
</evidence>
<evidence type="ECO:0000256" key="8">
    <source>
        <dbReference type="ARBA" id="ARBA00022982"/>
    </source>
</evidence>
<evidence type="ECO:0000256" key="2">
    <source>
        <dbReference type="ARBA" id="ARBA00004298"/>
    </source>
</evidence>
<keyword evidence="11" id="KW-0472">Membrane</keyword>
<evidence type="ECO:0000313" key="13">
    <source>
        <dbReference type="WBParaSite" id="SMUV_0000327601-mRNA-1"/>
    </source>
</evidence>
<evidence type="ECO:0000256" key="10">
    <source>
        <dbReference type="ARBA" id="ARBA00023128"/>
    </source>
</evidence>
<proteinExistence type="inferred from homology"/>
<dbReference type="AlphaFoldDB" id="A0A0N5AG46"/>
<evidence type="ECO:0000256" key="4">
    <source>
        <dbReference type="ARBA" id="ARBA00022448"/>
    </source>
</evidence>
<comment type="similarity">
    <text evidence="3">Belongs to the complex I NDUFB3 subunit family.</text>
</comment>
<name>A0A0N5AG46_9BILA</name>
<keyword evidence="6" id="KW-0812">Transmembrane</keyword>
<dbReference type="GO" id="GO:0022900">
    <property type="term" value="P:electron transport chain"/>
    <property type="evidence" value="ECO:0007669"/>
    <property type="project" value="InterPro"/>
</dbReference>
<dbReference type="WBParaSite" id="SMUV_0000327601-mRNA-1">
    <property type="protein sequence ID" value="SMUV_0000327601-mRNA-1"/>
    <property type="gene ID" value="SMUV_0000327601"/>
</dbReference>
<keyword evidence="10" id="KW-0496">Mitochondrion</keyword>
<accession>A0A0N5AG46</accession>
<evidence type="ECO:0000256" key="3">
    <source>
        <dbReference type="ARBA" id="ARBA00005667"/>
    </source>
</evidence>
<evidence type="ECO:0000256" key="6">
    <source>
        <dbReference type="ARBA" id="ARBA00022692"/>
    </source>
</evidence>
<reference evidence="13" key="1">
    <citation type="submission" date="2017-02" db="UniProtKB">
        <authorList>
            <consortium name="WormBaseParasite"/>
        </authorList>
    </citation>
    <scope>IDENTIFICATION</scope>
</reference>
<keyword evidence="4" id="KW-0813">Transport</keyword>
<sequence length="112" mass="12834">MFPFFAVSDTMGDHHEPFEIPHYTKYSNYQHIPELVAHEKRLAAIGLKDPWIRNHVHLFGPGRVNKSVGFRHFWRLLSAGWKGGVAAAVAVISLEEGYMYFKHGHTSWGAHH</sequence>
<evidence type="ECO:0000256" key="7">
    <source>
        <dbReference type="ARBA" id="ARBA00022792"/>
    </source>
</evidence>